<comment type="function">
    <text evidence="7">Component of the EKC/KEOPS complex that is required for the formation of a threonylcarbamoyl group on adenosine at position 37 (t(6)A37) in tRNAs that read codons beginning with adenine. The complex is probably involved in the transfer of the threonylcarbamoyl moiety of threonylcarbamoyl-AMP (TC-AMP) to the N6 group of A37. LAGE3 functions as a dimerization module for the complex.</text>
</comment>
<dbReference type="Ensembl" id="ENSBIXT00005017307.1">
    <property type="protein sequence ID" value="ENSBIXP00005009367.1"/>
    <property type="gene ID" value="ENSBIXG00005001881.1"/>
</dbReference>
<evidence type="ECO:0000313" key="11">
    <source>
        <dbReference type="Ensembl" id="ENSBIXP00005009375.1"/>
    </source>
</evidence>
<dbReference type="Ensembl" id="ENSBIXT00005017320.1">
    <property type="protein sequence ID" value="ENSBIXP00005009377.1"/>
    <property type="gene ID" value="ENSBIXG00005001881.1"/>
</dbReference>
<evidence type="ECO:0000256" key="4">
    <source>
        <dbReference type="ARBA" id="ARBA00022490"/>
    </source>
</evidence>
<evidence type="ECO:0000256" key="6">
    <source>
        <dbReference type="ARBA" id="ARBA00023242"/>
    </source>
</evidence>
<keyword evidence="6" id="KW-0539">Nucleus</keyword>
<dbReference type="PANTHER" id="PTHR31283:SF16">
    <property type="entry name" value="CTAG2 LIKE 2"/>
    <property type="match status" value="1"/>
</dbReference>
<dbReference type="Pfam" id="PF09341">
    <property type="entry name" value="Pcc1"/>
    <property type="match status" value="1"/>
</dbReference>
<reference evidence="12" key="1">
    <citation type="submission" date="2018-11" db="EMBL/GenBank/DDBJ databases">
        <title>Haplotype-resolved cattle genomes.</title>
        <authorList>
            <person name="Low W.Y."/>
            <person name="Tearle R."/>
            <person name="Bickhart D.M."/>
            <person name="Rosen B.D."/>
            <person name="Koren S."/>
            <person name="Rhie A."/>
            <person name="Hiendleder S."/>
            <person name="Phillippy A.M."/>
            <person name="Smith T.P.L."/>
            <person name="Williams J.L."/>
        </authorList>
    </citation>
    <scope>NUCLEOTIDE SEQUENCE [LARGE SCALE GENOMIC DNA]</scope>
</reference>
<dbReference type="Ensembl" id="ENSBIXT00005017435.1">
    <property type="protein sequence ID" value="ENSBIXP00005009375.1"/>
    <property type="gene ID" value="ENSBIXG00005001881.1"/>
</dbReference>
<comment type="subcellular location">
    <subcellularLocation>
        <location evidence="2">Cytoplasm</location>
    </subcellularLocation>
    <subcellularLocation>
        <location evidence="1">Nucleus</location>
    </subcellularLocation>
</comment>
<name>A0A4W2FUL6_BOBOX</name>
<sequence length="173" mass="18271">MQASGGGAGGAEDRDDQQSSRIPACQSGSGSAEGEAVRRAPQGRGGPGRGRAVMEAAVARPQGEQAPGGVGSAGDVAPLAVRPRRGEVVLTLRVPFQSPLEADMARRSLLPDAQRHQGLIRKEFAVNGSDLLVRWTADDLAFIRLSMNPFLDQLSLVIRNIRSLGLPPRQSRS</sequence>
<dbReference type="AlphaFoldDB" id="A0A4W2FUL6"/>
<feature type="region of interest" description="Disordered" evidence="10">
    <location>
        <begin position="1"/>
        <end position="52"/>
    </location>
</feature>
<evidence type="ECO:0000256" key="5">
    <source>
        <dbReference type="ARBA" id="ARBA00022694"/>
    </source>
</evidence>
<dbReference type="GO" id="GO:0070525">
    <property type="term" value="P:tRNA threonylcarbamoyladenosine metabolic process"/>
    <property type="evidence" value="ECO:0007669"/>
    <property type="project" value="TreeGrafter"/>
</dbReference>
<dbReference type="GO" id="GO:0000408">
    <property type="term" value="C:EKC/KEOPS complex"/>
    <property type="evidence" value="ECO:0007669"/>
    <property type="project" value="TreeGrafter"/>
</dbReference>
<dbReference type="GO" id="GO:0008033">
    <property type="term" value="P:tRNA processing"/>
    <property type="evidence" value="ECO:0007669"/>
    <property type="project" value="UniProtKB-KW"/>
</dbReference>
<dbReference type="Proteomes" id="UP000429181">
    <property type="component" value="Unassembled WGS sequence"/>
</dbReference>
<keyword evidence="4" id="KW-0963">Cytoplasm</keyword>
<comment type="subunit">
    <text evidence="8">Component of the EKC/KEOPS complex composed of at least GON7, TP53RK, TPRKB, OSGEP and LAGE3; the whole complex dimerizes.</text>
</comment>
<dbReference type="Gene3D" id="3.30.310.50">
    <property type="entry name" value="Alpha-D-phosphohexomutase, C-terminal domain"/>
    <property type="match status" value="1"/>
</dbReference>
<dbReference type="GO" id="GO:0005634">
    <property type="term" value="C:nucleus"/>
    <property type="evidence" value="ECO:0007669"/>
    <property type="project" value="UniProtKB-SubCell"/>
</dbReference>
<proteinExistence type="inferred from homology"/>
<evidence type="ECO:0000256" key="2">
    <source>
        <dbReference type="ARBA" id="ARBA00004496"/>
    </source>
</evidence>
<evidence type="ECO:0000256" key="1">
    <source>
        <dbReference type="ARBA" id="ARBA00004123"/>
    </source>
</evidence>
<dbReference type="InterPro" id="IPR015419">
    <property type="entry name" value="CTAG/Pcc1"/>
</dbReference>
<organism evidence="11 12">
    <name type="scientific">Bos indicus x Bos taurus</name>
    <name type="common">Hybrid cattle</name>
    <dbReference type="NCBI Taxonomy" id="30522"/>
    <lineage>
        <taxon>Eukaryota</taxon>
        <taxon>Metazoa</taxon>
        <taxon>Chordata</taxon>
        <taxon>Craniata</taxon>
        <taxon>Vertebrata</taxon>
        <taxon>Euteleostomi</taxon>
        <taxon>Mammalia</taxon>
        <taxon>Eutheria</taxon>
        <taxon>Laurasiatheria</taxon>
        <taxon>Artiodactyla</taxon>
        <taxon>Ruminantia</taxon>
        <taxon>Pecora</taxon>
        <taxon>Bovidae</taxon>
        <taxon>Bovinae</taxon>
        <taxon>Bos</taxon>
    </lineage>
</organism>
<evidence type="ECO:0000256" key="9">
    <source>
        <dbReference type="ARBA" id="ARBA00076355"/>
    </source>
</evidence>
<dbReference type="GeneTree" id="ENSGT00410000025802"/>
<keyword evidence="5" id="KW-0819">tRNA processing</keyword>
<accession>A0A4W2FUL6</accession>
<evidence type="ECO:0000256" key="10">
    <source>
        <dbReference type="SAM" id="MobiDB-lite"/>
    </source>
</evidence>
<evidence type="ECO:0000313" key="12">
    <source>
        <dbReference type="Proteomes" id="UP000429181"/>
    </source>
</evidence>
<evidence type="ECO:0000256" key="3">
    <source>
        <dbReference type="ARBA" id="ARBA00007073"/>
    </source>
</evidence>
<feature type="compositionally biased region" description="Gly residues" evidence="10">
    <location>
        <begin position="1"/>
        <end position="10"/>
    </location>
</feature>
<comment type="similarity">
    <text evidence="3">Belongs to the CTAG/PCC1 family.</text>
</comment>
<evidence type="ECO:0000256" key="8">
    <source>
        <dbReference type="ARBA" id="ARBA00062157"/>
    </source>
</evidence>
<evidence type="ECO:0000256" key="7">
    <source>
        <dbReference type="ARBA" id="ARBA00053047"/>
    </source>
</evidence>
<dbReference type="FunFam" id="3.30.310.50:FF:000005">
    <property type="entry name" value="L antigen family member 3"/>
    <property type="match status" value="1"/>
</dbReference>
<reference evidence="11" key="2">
    <citation type="submission" date="2025-05" db="UniProtKB">
        <authorList>
            <consortium name="Ensembl"/>
        </authorList>
    </citation>
    <scope>IDENTIFICATION</scope>
</reference>
<protein>
    <recommendedName>
        <fullName evidence="9">L antigen family member 3</fullName>
    </recommendedName>
</protein>
<dbReference type="PANTHER" id="PTHR31283">
    <property type="entry name" value="EKC/KEOPS COMPLEX SUBUNIT PCC1 FAMILY MEMBER"/>
    <property type="match status" value="1"/>
</dbReference>
<dbReference type="GO" id="GO:0005737">
    <property type="term" value="C:cytoplasm"/>
    <property type="evidence" value="ECO:0007669"/>
    <property type="project" value="UniProtKB-SubCell"/>
</dbReference>